<comment type="caution">
    <text evidence="10">The sequence shown here is derived from an EMBL/GenBank/DDBJ whole genome shotgun (WGS) entry which is preliminary data.</text>
</comment>
<dbReference type="InterPro" id="IPR006680">
    <property type="entry name" value="Amidohydro-rel"/>
</dbReference>
<dbReference type="Pfam" id="PF11951">
    <property type="entry name" value="Fungal_trans_2"/>
    <property type="match status" value="1"/>
</dbReference>
<keyword evidence="5 7" id="KW-0456">Lyase</keyword>
<keyword evidence="6" id="KW-0539">Nucleus</keyword>
<proteinExistence type="inferred from homology"/>
<dbReference type="PANTHER" id="PTHR21240:SF30">
    <property type="entry name" value="AMIDOHYDROLASE-RELATED DOMAIN-CONTAINING PROTEIN-RELATED"/>
    <property type="match status" value="1"/>
</dbReference>
<dbReference type="GO" id="GO:0009893">
    <property type="term" value="P:positive regulation of metabolic process"/>
    <property type="evidence" value="ECO:0007669"/>
    <property type="project" value="UniProtKB-ARBA"/>
</dbReference>
<dbReference type="PROSITE" id="PS00463">
    <property type="entry name" value="ZN2_CY6_FUNGAL_1"/>
    <property type="match status" value="1"/>
</dbReference>
<dbReference type="Proteomes" id="UP000231358">
    <property type="component" value="Unassembled WGS sequence"/>
</dbReference>
<dbReference type="AlphaFoldDB" id="A0A2G7FX86"/>
<dbReference type="SUPFAM" id="SSF51556">
    <property type="entry name" value="Metallo-dependent hydrolases"/>
    <property type="match status" value="1"/>
</dbReference>
<dbReference type="Pfam" id="PF17648">
    <property type="entry name" value="Luciferase"/>
    <property type="match status" value="1"/>
</dbReference>
<gene>
    <name evidence="10" type="ORF">AARAC_002298</name>
</gene>
<dbReference type="PANTHER" id="PTHR21240">
    <property type="entry name" value="2-AMINO-3-CARBOXYLMUCONATE-6-SEMIALDEHYDE DECARBOXYLASE"/>
    <property type="match status" value="1"/>
</dbReference>
<evidence type="ECO:0000256" key="7">
    <source>
        <dbReference type="RuleBase" id="RU366045"/>
    </source>
</evidence>
<dbReference type="GO" id="GO:0005829">
    <property type="term" value="C:cytosol"/>
    <property type="evidence" value="ECO:0007669"/>
    <property type="project" value="TreeGrafter"/>
</dbReference>
<dbReference type="InterPro" id="IPR036864">
    <property type="entry name" value="Zn2-C6_fun-type_DNA-bd_sf"/>
</dbReference>
<evidence type="ECO:0000313" key="11">
    <source>
        <dbReference type="Proteomes" id="UP000231358"/>
    </source>
</evidence>
<dbReference type="GO" id="GO:0000981">
    <property type="term" value="F:DNA-binding transcription factor activity, RNA polymerase II-specific"/>
    <property type="evidence" value="ECO:0007669"/>
    <property type="project" value="InterPro"/>
</dbReference>
<dbReference type="Gene3D" id="4.10.240.10">
    <property type="entry name" value="Zn(2)-C6 fungal-type DNA-binding domain"/>
    <property type="match status" value="1"/>
</dbReference>
<name>A0A2G7FX86_9EURO</name>
<evidence type="ECO:0000256" key="5">
    <source>
        <dbReference type="ARBA" id="ARBA00023239"/>
    </source>
</evidence>
<dbReference type="Pfam" id="PF04909">
    <property type="entry name" value="Amidohydro_2"/>
    <property type="match status" value="1"/>
</dbReference>
<comment type="similarity">
    <text evidence="7">Belongs to the metallo-dependent hydrolases superfamily.</text>
</comment>
<keyword evidence="3" id="KW-0238">DNA-binding</keyword>
<evidence type="ECO:0000256" key="2">
    <source>
        <dbReference type="ARBA" id="ARBA00023015"/>
    </source>
</evidence>
<sequence length="1165" mass="130556">MSELDHKPKTRTRNGCANCRQSRVKCDGKEPSCTRCWQKGWQCTREKLTLKWRSDYHSRGLAFGREGVWGKGTLSKKNSRAISTGEQNRHFNSTVYPWSFVNQDISTLSWFYDEKRVPGQPSSMELSVIGPKRDRLGVPEQAPLWYSPPVFPYPQAQKHAIMVEYFIDQVCPRTTSSLKIASPFTSVILPFCLNGSVNGLLALQALAACYWSQSNPAHTSTAVRLKSQVLGRLRRRIAADPSYTISPDPEVLVLMMMLSLYDIVDQCDKGWIVHLQGAKDIIRLRRRNLSNETQCPVTTFAELFFAFQDVMGRTACAKADLFGPSFWDQTDRSVNPWMGCSPELVSILFSILDLSRIRPKMDTDLAQEVDFSMRASALNRRLVSLVQVLADPEDRALQAVADLKRLACTVYLHCALYNAEPSTPIVRSLVRRIIEKLSTLLQENLIINATWPIFVAAVELDPADGEDWQDPVTGELVCGRALVLRALATMAQSTVTSVARVRSIIETVWQSRDCDLAAGSSRRQSSQHNDWEWYVVPLSDALSLAQLRQPSVYPAGKVYINLDGVSNLQPTHLIIKTAIVMTSLLRRPGLQSLYRVSIPQDLQRNLWPVIAGSFTLGILSWAIHDYRDWVGFGTGGTPPTIRGWFKVNRLRIVRAFSYLCGDDLQDPSALPQTGPRYLPPTLPQRAKGPPSLKPRTLPQRQCPEPIEPQAREALFNLMDNFHSQYPHLLRLGLSKTEGGTADAIYARSELPTCNHEAAAVGYEIAHAHPADNSLHVLLSPADARTVIEAAWGRRFAVPSMVPPGWIMVYAPRNSEEVELVSQIVRAGIQWTTSWIDSPSYIPTVMPSFITLEEHYASPKVREASAEAREHYANFPPAIMSKLESLGEERILDLDKGNVSLQVISHGPGNLSPPLCSEVNNDLASAIARNPTRLAAFAMLPMSEPAAAVAELERCVTELGFVGALVDNHLDGQFYDDERFWPVFEKAQQLDVPIYIHPTFASDSMMEHYKGNYSDSVALALSAFGWAWHAETGHHILRLFASGLFDRFPTLKIVIGHMGELLPFQLDRVFAISDRWGRERSFREVWRNNIWITTSGMFSLTPLACLLQTTSIDHVLYSVDYPFSPNEKGLHFFEEIEKSGLITGRDLGLFAYQNAEALLRVRAVNL</sequence>
<evidence type="ECO:0000256" key="3">
    <source>
        <dbReference type="ARBA" id="ARBA00023125"/>
    </source>
</evidence>
<dbReference type="InterPro" id="IPR040841">
    <property type="entry name" value="Luciferase_dom"/>
</dbReference>
<dbReference type="Pfam" id="PF00172">
    <property type="entry name" value="Zn_clus"/>
    <property type="match status" value="1"/>
</dbReference>
<dbReference type="GO" id="GO:0003677">
    <property type="term" value="F:DNA binding"/>
    <property type="evidence" value="ECO:0007669"/>
    <property type="project" value="UniProtKB-KW"/>
</dbReference>
<dbReference type="CDD" id="cd00067">
    <property type="entry name" value="GAL4"/>
    <property type="match status" value="1"/>
</dbReference>
<feature type="region of interest" description="Disordered" evidence="8">
    <location>
        <begin position="670"/>
        <end position="701"/>
    </location>
</feature>
<keyword evidence="11" id="KW-1185">Reference proteome</keyword>
<keyword evidence="2" id="KW-0805">Transcription regulation</keyword>
<evidence type="ECO:0000313" key="10">
    <source>
        <dbReference type="EMBL" id="PIG84471.1"/>
    </source>
</evidence>
<dbReference type="STRING" id="656916.A0A2G7FX86"/>
<protein>
    <submittedName>
        <fullName evidence="10">C6 zinc finger domain protein</fullName>
    </submittedName>
</protein>
<dbReference type="InterPro" id="IPR032466">
    <property type="entry name" value="Metal_Hydrolase"/>
</dbReference>
<dbReference type="SUPFAM" id="SSF57701">
    <property type="entry name" value="Zn2/Cys6 DNA-binding domain"/>
    <property type="match status" value="1"/>
</dbReference>
<dbReference type="GO" id="GO:0016831">
    <property type="term" value="F:carboxy-lyase activity"/>
    <property type="evidence" value="ECO:0007669"/>
    <property type="project" value="UniProtKB-KW"/>
</dbReference>
<evidence type="ECO:0000256" key="4">
    <source>
        <dbReference type="ARBA" id="ARBA00023163"/>
    </source>
</evidence>
<evidence type="ECO:0000259" key="9">
    <source>
        <dbReference type="PROSITE" id="PS50048"/>
    </source>
</evidence>
<reference evidence="10 11" key="1">
    <citation type="submission" date="2017-05" db="EMBL/GenBank/DDBJ databases">
        <title>Genome sequence for an aflatoxigenic pathogen of Argentinian peanut, Aspergillus arachidicola.</title>
        <authorList>
            <person name="Moore G."/>
            <person name="Beltz S.B."/>
            <person name="Mack B.M."/>
        </authorList>
    </citation>
    <scope>NUCLEOTIDE SEQUENCE [LARGE SCALE GENOMIC DNA]</scope>
    <source>
        <strain evidence="10 11">CBS 117610</strain>
    </source>
</reference>
<dbReference type="GO" id="GO:0008270">
    <property type="term" value="F:zinc ion binding"/>
    <property type="evidence" value="ECO:0007669"/>
    <property type="project" value="InterPro"/>
</dbReference>
<dbReference type="GO" id="GO:0019748">
    <property type="term" value="P:secondary metabolic process"/>
    <property type="evidence" value="ECO:0007669"/>
    <property type="project" value="TreeGrafter"/>
</dbReference>
<dbReference type="GO" id="GO:0016787">
    <property type="term" value="F:hydrolase activity"/>
    <property type="evidence" value="ECO:0007669"/>
    <property type="project" value="InterPro"/>
</dbReference>
<feature type="domain" description="Zn(2)-C6 fungal-type" evidence="9">
    <location>
        <begin position="15"/>
        <end position="45"/>
    </location>
</feature>
<dbReference type="InterPro" id="IPR001138">
    <property type="entry name" value="Zn2Cys6_DnaBD"/>
</dbReference>
<keyword evidence="4" id="KW-0804">Transcription</keyword>
<evidence type="ECO:0000256" key="6">
    <source>
        <dbReference type="ARBA" id="ARBA00023242"/>
    </source>
</evidence>
<dbReference type="SMART" id="SM00066">
    <property type="entry name" value="GAL4"/>
    <property type="match status" value="1"/>
</dbReference>
<evidence type="ECO:0000256" key="1">
    <source>
        <dbReference type="ARBA" id="ARBA00022793"/>
    </source>
</evidence>
<accession>A0A2G7FX86</accession>
<dbReference type="InterPro" id="IPR032465">
    <property type="entry name" value="ACMSD"/>
</dbReference>
<dbReference type="InterPro" id="IPR021858">
    <property type="entry name" value="Fun_TF"/>
</dbReference>
<dbReference type="EMBL" id="NEXV01000382">
    <property type="protein sequence ID" value="PIG84471.1"/>
    <property type="molecule type" value="Genomic_DNA"/>
</dbReference>
<evidence type="ECO:0000256" key="8">
    <source>
        <dbReference type="SAM" id="MobiDB-lite"/>
    </source>
</evidence>
<dbReference type="Gene3D" id="3.20.20.140">
    <property type="entry name" value="Metal-dependent hydrolases"/>
    <property type="match status" value="1"/>
</dbReference>
<organism evidence="10 11">
    <name type="scientific">Aspergillus arachidicola</name>
    <dbReference type="NCBI Taxonomy" id="656916"/>
    <lineage>
        <taxon>Eukaryota</taxon>
        <taxon>Fungi</taxon>
        <taxon>Dikarya</taxon>
        <taxon>Ascomycota</taxon>
        <taxon>Pezizomycotina</taxon>
        <taxon>Eurotiomycetes</taxon>
        <taxon>Eurotiomycetidae</taxon>
        <taxon>Eurotiales</taxon>
        <taxon>Aspergillaceae</taxon>
        <taxon>Aspergillus</taxon>
        <taxon>Aspergillus subgen. Circumdati</taxon>
    </lineage>
</organism>
<keyword evidence="1 7" id="KW-0210">Decarboxylase</keyword>
<dbReference type="PROSITE" id="PS50048">
    <property type="entry name" value="ZN2_CY6_FUNGAL_2"/>
    <property type="match status" value="1"/>
</dbReference>